<keyword evidence="1" id="KW-1133">Transmembrane helix</keyword>
<proteinExistence type="predicted"/>
<name>A0A3N0GH51_9ACTN</name>
<sequence>MGKLIHLELYKLRTVRAPLVLLGLSQLLIVGGVTGLVLSSDTLRTATAPQDALAHAGLASLFTLVLGIMAVAGEYRNLTVTDTFLSTPRRSRVIGAKLAAYGIAGAAFAVANAVTALLATRIWCAVKGVPLDLGDADLWRTVAGCAGWNVAFAVVGVGIGALLRNLTAAIAAALAWIALVEGIVGQLVGNDLARWLPFATGSALGNLPARFGDLGPVSQLAGAAALAGYAALFAVVAIATTVRRDVT</sequence>
<feature type="transmembrane region" description="Helical" evidence="1">
    <location>
        <begin position="166"/>
        <end position="188"/>
    </location>
</feature>
<evidence type="ECO:0000256" key="1">
    <source>
        <dbReference type="SAM" id="Phobius"/>
    </source>
</evidence>
<feature type="transmembrane region" description="Helical" evidence="1">
    <location>
        <begin position="138"/>
        <end position="159"/>
    </location>
</feature>
<dbReference type="Proteomes" id="UP000279994">
    <property type="component" value="Unassembled WGS sequence"/>
</dbReference>
<dbReference type="RefSeq" id="WP_123225225.1">
    <property type="nucleotide sequence ID" value="NZ_RJSF01000048.1"/>
</dbReference>
<feature type="transmembrane region" description="Helical" evidence="1">
    <location>
        <begin position="94"/>
        <end position="118"/>
    </location>
</feature>
<reference evidence="2 3" key="1">
    <citation type="submission" date="2018-11" db="EMBL/GenBank/DDBJ databases">
        <authorList>
            <person name="Li F."/>
        </authorList>
    </citation>
    <scope>NUCLEOTIDE SEQUENCE [LARGE SCALE GENOMIC DNA]</scope>
    <source>
        <strain evidence="2 3">Gsoil 818</strain>
    </source>
</reference>
<keyword evidence="3" id="KW-1185">Reference proteome</keyword>
<comment type="caution">
    <text evidence="2">The sequence shown here is derived from an EMBL/GenBank/DDBJ whole genome shotgun (WGS) entry which is preliminary data.</text>
</comment>
<dbReference type="EMBL" id="RJSF01000048">
    <property type="protein sequence ID" value="RNM11536.1"/>
    <property type="molecule type" value="Genomic_DNA"/>
</dbReference>
<protein>
    <recommendedName>
        <fullName evidence="4">ABC transporter permease</fullName>
    </recommendedName>
</protein>
<gene>
    <name evidence="2" type="ORF">EFL26_22790</name>
</gene>
<keyword evidence="1" id="KW-0472">Membrane</keyword>
<accession>A0A3N0GH51</accession>
<feature type="transmembrane region" description="Helical" evidence="1">
    <location>
        <begin position="220"/>
        <end position="242"/>
    </location>
</feature>
<feature type="transmembrane region" description="Helical" evidence="1">
    <location>
        <begin position="52"/>
        <end position="73"/>
    </location>
</feature>
<evidence type="ECO:0000313" key="2">
    <source>
        <dbReference type="EMBL" id="RNM11536.1"/>
    </source>
</evidence>
<organism evidence="2 3">
    <name type="scientific">Nocardioides pocheonensis</name>
    <dbReference type="NCBI Taxonomy" id="661485"/>
    <lineage>
        <taxon>Bacteria</taxon>
        <taxon>Bacillati</taxon>
        <taxon>Actinomycetota</taxon>
        <taxon>Actinomycetes</taxon>
        <taxon>Propionibacteriales</taxon>
        <taxon>Nocardioidaceae</taxon>
        <taxon>Nocardioides</taxon>
    </lineage>
</organism>
<dbReference type="OrthoDB" id="5244396at2"/>
<evidence type="ECO:0000313" key="3">
    <source>
        <dbReference type="Proteomes" id="UP000279994"/>
    </source>
</evidence>
<evidence type="ECO:0008006" key="4">
    <source>
        <dbReference type="Google" id="ProtNLM"/>
    </source>
</evidence>
<feature type="transmembrane region" description="Helical" evidence="1">
    <location>
        <begin position="20"/>
        <end position="40"/>
    </location>
</feature>
<dbReference type="AlphaFoldDB" id="A0A3N0GH51"/>
<keyword evidence="1" id="KW-0812">Transmembrane</keyword>